<feature type="compositionally biased region" description="Low complexity" evidence="27">
    <location>
        <begin position="724"/>
        <end position="743"/>
    </location>
</feature>
<evidence type="ECO:0000256" key="3">
    <source>
        <dbReference type="ARBA" id="ARBA00007090"/>
    </source>
</evidence>
<dbReference type="InterPro" id="IPR050396">
    <property type="entry name" value="Glycosyltr_51/Transpeptidase"/>
</dbReference>
<keyword evidence="19" id="KW-0472">Membrane</keyword>
<evidence type="ECO:0000256" key="5">
    <source>
        <dbReference type="ARBA" id="ARBA00012448"/>
    </source>
</evidence>
<evidence type="ECO:0000256" key="21">
    <source>
        <dbReference type="ARBA" id="ARBA00023268"/>
    </source>
</evidence>
<comment type="subcellular location">
    <subcellularLocation>
        <location evidence="1">Cell inner membrane</location>
        <topology evidence="1">Single-pass type II membrane protein</topology>
    </subcellularLocation>
</comment>
<dbReference type="InterPro" id="IPR001264">
    <property type="entry name" value="Glyco_trans_51"/>
</dbReference>
<reference evidence="31" key="1">
    <citation type="submission" date="2020-12" db="EMBL/GenBank/DDBJ databases">
        <title>The genome sequence of Inhella sp. 4Y17.</title>
        <authorList>
            <person name="Liu Y."/>
        </authorList>
    </citation>
    <scope>NUCLEOTIDE SEQUENCE</scope>
    <source>
        <strain evidence="31">4Y10</strain>
    </source>
</reference>
<evidence type="ECO:0000256" key="1">
    <source>
        <dbReference type="ARBA" id="ARBA00004249"/>
    </source>
</evidence>
<evidence type="ECO:0000256" key="25">
    <source>
        <dbReference type="ARBA" id="ARBA00049902"/>
    </source>
</evidence>
<dbReference type="InterPro" id="IPR023346">
    <property type="entry name" value="Lysozyme-like_dom_sf"/>
</dbReference>
<keyword evidence="21" id="KW-0511">Multifunctional enzyme</keyword>
<comment type="caution">
    <text evidence="31">The sequence shown here is derived from an EMBL/GenBank/DDBJ whole genome shotgun (WGS) entry which is preliminary data.</text>
</comment>
<evidence type="ECO:0000256" key="23">
    <source>
        <dbReference type="ARBA" id="ARBA00034000"/>
    </source>
</evidence>
<evidence type="ECO:0000256" key="18">
    <source>
        <dbReference type="ARBA" id="ARBA00022989"/>
    </source>
</evidence>
<evidence type="ECO:0000256" key="10">
    <source>
        <dbReference type="ARBA" id="ARBA00022670"/>
    </source>
</evidence>
<dbReference type="Pfam" id="PF00912">
    <property type="entry name" value="Transgly"/>
    <property type="match status" value="1"/>
</dbReference>
<dbReference type="GO" id="GO:0005886">
    <property type="term" value="C:plasma membrane"/>
    <property type="evidence" value="ECO:0007669"/>
    <property type="project" value="UniProtKB-SubCell"/>
</dbReference>
<accession>A0A931IXN5</accession>
<dbReference type="InterPro" id="IPR036950">
    <property type="entry name" value="PBP_transglycosylase"/>
</dbReference>
<evidence type="ECO:0000256" key="27">
    <source>
        <dbReference type="SAM" id="MobiDB-lite"/>
    </source>
</evidence>
<evidence type="ECO:0000259" key="30">
    <source>
        <dbReference type="Pfam" id="PF17092"/>
    </source>
</evidence>
<dbReference type="GO" id="GO:0009002">
    <property type="term" value="F:serine-type D-Ala-D-Ala carboxypeptidase activity"/>
    <property type="evidence" value="ECO:0007669"/>
    <property type="project" value="UniProtKB-EC"/>
</dbReference>
<evidence type="ECO:0000256" key="7">
    <source>
        <dbReference type="ARBA" id="ARBA00022475"/>
    </source>
</evidence>
<feature type="domain" description="Penicillin-binding protein transpeptidase" evidence="28">
    <location>
        <begin position="414"/>
        <end position="653"/>
    </location>
</feature>
<evidence type="ECO:0000256" key="6">
    <source>
        <dbReference type="ARBA" id="ARBA00018638"/>
    </source>
</evidence>
<evidence type="ECO:0000256" key="22">
    <source>
        <dbReference type="ARBA" id="ARBA00023316"/>
    </source>
</evidence>
<keyword evidence="8" id="KW-0997">Cell inner membrane</keyword>
<comment type="catalytic activity">
    <reaction evidence="23">
        <text>Preferential cleavage: (Ac)2-L-Lys-D-Ala-|-D-Ala. Also transpeptidation of peptidyl-alanyl moieties that are N-acyl substituents of D-alanine.</text>
        <dbReference type="EC" id="3.4.16.4"/>
    </reaction>
</comment>
<keyword evidence="22" id="KW-0961">Cell wall biogenesis/degradation</keyword>
<keyword evidence="9" id="KW-0121">Carboxypeptidase</keyword>
<comment type="similarity">
    <text evidence="3">In the C-terminal section; belongs to the transpeptidase family.</text>
</comment>
<dbReference type="FunFam" id="1.10.3810.10:FF:000003">
    <property type="entry name" value="Penicillin-binding protein 1a"/>
    <property type="match status" value="1"/>
</dbReference>
<dbReference type="GO" id="GO:0071555">
    <property type="term" value="P:cell wall organization"/>
    <property type="evidence" value="ECO:0007669"/>
    <property type="project" value="UniProtKB-KW"/>
</dbReference>
<evidence type="ECO:0000256" key="16">
    <source>
        <dbReference type="ARBA" id="ARBA00022968"/>
    </source>
</evidence>
<keyword evidence="14" id="KW-0378">Hydrolase</keyword>
<evidence type="ECO:0000259" key="29">
    <source>
        <dbReference type="Pfam" id="PF00912"/>
    </source>
</evidence>
<keyword evidence="32" id="KW-1185">Reference proteome</keyword>
<dbReference type="AlphaFoldDB" id="A0A931IXN5"/>
<dbReference type="Pfam" id="PF00905">
    <property type="entry name" value="Transpeptidase"/>
    <property type="match status" value="1"/>
</dbReference>
<dbReference type="Pfam" id="PF17092">
    <property type="entry name" value="PCB_OB"/>
    <property type="match status" value="1"/>
</dbReference>
<evidence type="ECO:0000256" key="26">
    <source>
        <dbReference type="ARBA" id="ARBA00060592"/>
    </source>
</evidence>
<evidence type="ECO:0000256" key="9">
    <source>
        <dbReference type="ARBA" id="ARBA00022645"/>
    </source>
</evidence>
<dbReference type="Proteomes" id="UP000620139">
    <property type="component" value="Unassembled WGS sequence"/>
</dbReference>
<dbReference type="GO" id="GO:0046677">
    <property type="term" value="P:response to antibiotic"/>
    <property type="evidence" value="ECO:0007669"/>
    <property type="project" value="UniProtKB-KW"/>
</dbReference>
<evidence type="ECO:0000256" key="2">
    <source>
        <dbReference type="ARBA" id="ARBA00004752"/>
    </source>
</evidence>
<dbReference type="GO" id="GO:0009252">
    <property type="term" value="P:peptidoglycan biosynthetic process"/>
    <property type="evidence" value="ECO:0007669"/>
    <property type="project" value="UniProtKB-KW"/>
</dbReference>
<dbReference type="InterPro" id="IPR001460">
    <property type="entry name" value="PCN-bd_Tpept"/>
</dbReference>
<dbReference type="InterPro" id="IPR012338">
    <property type="entry name" value="Beta-lactam/transpept-like"/>
</dbReference>
<dbReference type="GO" id="GO:0008658">
    <property type="term" value="F:penicillin binding"/>
    <property type="evidence" value="ECO:0007669"/>
    <property type="project" value="InterPro"/>
</dbReference>
<dbReference type="Gene3D" id="1.10.3810.10">
    <property type="entry name" value="Biosynthetic peptidoglycan transglycosylase-like"/>
    <property type="match status" value="1"/>
</dbReference>
<keyword evidence="10" id="KW-0645">Protease</keyword>
<feature type="domain" description="Glycosyl transferase family 51" evidence="29">
    <location>
        <begin position="52"/>
        <end position="226"/>
    </location>
</feature>
<evidence type="ECO:0000259" key="28">
    <source>
        <dbReference type="Pfam" id="PF00905"/>
    </source>
</evidence>
<dbReference type="PANTHER" id="PTHR32282:SF27">
    <property type="entry name" value="PENICILLIN-BINDING PROTEIN 1A"/>
    <property type="match status" value="1"/>
</dbReference>
<proteinExistence type="inferred from homology"/>
<dbReference type="GO" id="GO:0008360">
    <property type="term" value="P:regulation of cell shape"/>
    <property type="evidence" value="ECO:0007669"/>
    <property type="project" value="UniProtKB-KW"/>
</dbReference>
<comment type="pathway">
    <text evidence="26">Glycan biosynthesis.</text>
</comment>
<evidence type="ECO:0000256" key="15">
    <source>
        <dbReference type="ARBA" id="ARBA00022960"/>
    </source>
</evidence>
<protein>
    <recommendedName>
        <fullName evidence="6">Penicillin-binding protein 1A</fullName>
        <ecNumber evidence="24">2.4.99.28</ecNumber>
        <ecNumber evidence="5">3.4.16.4</ecNumber>
    </recommendedName>
</protein>
<dbReference type="GO" id="GO:0030288">
    <property type="term" value="C:outer membrane-bounded periplasmic space"/>
    <property type="evidence" value="ECO:0007669"/>
    <property type="project" value="TreeGrafter"/>
</dbReference>
<keyword evidence="18" id="KW-1133">Transmembrane helix</keyword>
<evidence type="ECO:0000256" key="11">
    <source>
        <dbReference type="ARBA" id="ARBA00022676"/>
    </source>
</evidence>
<comment type="similarity">
    <text evidence="4">In the N-terminal section; belongs to the glycosyltransferase 51 family.</text>
</comment>
<feature type="domain" description="Penicillin-binding protein OB-like" evidence="30">
    <location>
        <begin position="311"/>
        <end position="412"/>
    </location>
</feature>
<dbReference type="GO" id="GO:0008955">
    <property type="term" value="F:peptidoglycan glycosyltransferase activity"/>
    <property type="evidence" value="ECO:0007669"/>
    <property type="project" value="UniProtKB-EC"/>
</dbReference>
<dbReference type="SUPFAM" id="SSF53955">
    <property type="entry name" value="Lysozyme-like"/>
    <property type="match status" value="1"/>
</dbReference>
<evidence type="ECO:0000256" key="13">
    <source>
        <dbReference type="ARBA" id="ARBA00022692"/>
    </source>
</evidence>
<keyword evidence="11" id="KW-0328">Glycosyltransferase</keyword>
<evidence type="ECO:0000256" key="20">
    <source>
        <dbReference type="ARBA" id="ARBA00023251"/>
    </source>
</evidence>
<evidence type="ECO:0000256" key="17">
    <source>
        <dbReference type="ARBA" id="ARBA00022984"/>
    </source>
</evidence>
<evidence type="ECO:0000313" key="32">
    <source>
        <dbReference type="Proteomes" id="UP000620139"/>
    </source>
</evidence>
<evidence type="ECO:0000256" key="8">
    <source>
        <dbReference type="ARBA" id="ARBA00022519"/>
    </source>
</evidence>
<name>A0A931IXN5_9BURK</name>
<sequence>MKRLALWILSLAAGVALLTGTLAAVLWQQLPDLNALSDYQPKQALRILSADGELLGEFGTERRRFVPLSDIPKPLQEALLATEDVDFWEHPGLDFSGIVRAVWHNLWHERPHGASTITQQLARDVYLTKQQVLSRKLVEMLLALKMERELGKTKILEVYMNHIYLGHRAYGFASAAERYFGKDLNTLTLAEHAMLAGLPQNPVQVNPVVHWQRAVQRQHHVLNRMQTVGFISAAQAQSAKNQTLRLRAQPKWAGTADHALEMVRAELYSRWGEDVYARGLTVHTTLKVPEQMAAHAALHKALWALERRQPYRGAEEGLADLAEDGSLQLASFTDHDDLDDTRAGVIRAVSRDALEVQLRDGSRITLSGPALRPALPFIGAQVAVAQRLQKGSKVRLLEVSPGKWQLTQRPQVEGAVVSLEPQTGAIRALVGGFDFKRLQFNHAIQAYRQPGSAFKPFVYSALIELGADSETLVQDEPLQIGDWAPQNYDHQFDGTLTLRQALARSKNTPTVRLLQEIGADRGRAWAAQFGLELNRQPSNLTLALGTGAVTPLQMAGAYAAFAAGGERPEPQLITRVVDAQGQLIWEAPPAPKLRAVSERNAFMTAQLLQAVMVEGTGAKASVSLARQDLYGKTGTTNDAVDAWFVGFQADRAAAVWIGYPQPRSLGERETGGGLALPVWVETLRPALKDRPPSPLQPPDGVIDVQGSWRYEEFQGDASLRKIGSAPTATPASVPASSAINSGA</sequence>
<comment type="catalytic activity">
    <reaction evidence="25">
        <text>[GlcNAc-(1-&gt;4)-Mur2Ac(oyl-L-Ala-gamma-D-Glu-L-Lys-D-Ala-D-Ala)](n)-di-trans,octa-cis-undecaprenyl diphosphate + beta-D-GlcNAc-(1-&gt;4)-Mur2Ac(oyl-L-Ala-gamma-D-Glu-L-Lys-D-Ala-D-Ala)-di-trans,octa-cis-undecaprenyl diphosphate = [GlcNAc-(1-&gt;4)-Mur2Ac(oyl-L-Ala-gamma-D-Glu-L-Lys-D-Ala-D-Ala)](n+1)-di-trans,octa-cis-undecaprenyl diphosphate + di-trans,octa-cis-undecaprenyl diphosphate + H(+)</text>
        <dbReference type="Rhea" id="RHEA:23708"/>
        <dbReference type="Rhea" id="RHEA-COMP:9602"/>
        <dbReference type="Rhea" id="RHEA-COMP:9603"/>
        <dbReference type="ChEBI" id="CHEBI:15378"/>
        <dbReference type="ChEBI" id="CHEBI:58405"/>
        <dbReference type="ChEBI" id="CHEBI:60033"/>
        <dbReference type="ChEBI" id="CHEBI:78435"/>
        <dbReference type="EC" id="2.4.99.28"/>
    </reaction>
</comment>
<keyword evidence="20" id="KW-0046">Antibiotic resistance</keyword>
<dbReference type="EC" id="2.4.99.28" evidence="24"/>
<evidence type="ECO:0000256" key="4">
    <source>
        <dbReference type="ARBA" id="ARBA00007739"/>
    </source>
</evidence>
<keyword evidence="13" id="KW-0812">Transmembrane</keyword>
<evidence type="ECO:0000256" key="24">
    <source>
        <dbReference type="ARBA" id="ARBA00044770"/>
    </source>
</evidence>
<dbReference type="EMBL" id="JAEDAL010000007">
    <property type="protein sequence ID" value="MBH9553797.1"/>
    <property type="molecule type" value="Genomic_DNA"/>
</dbReference>
<comment type="pathway">
    <text evidence="2">Cell wall biogenesis; peptidoglycan biosynthesis.</text>
</comment>
<keyword evidence="17" id="KW-0573">Peptidoglycan synthesis</keyword>
<keyword evidence="7" id="KW-1003">Cell membrane</keyword>
<keyword evidence="15" id="KW-0133">Cell shape</keyword>
<gene>
    <name evidence="31" type="ORF">I7X43_13180</name>
</gene>
<dbReference type="Gene3D" id="3.40.710.10">
    <property type="entry name" value="DD-peptidase/beta-lactamase superfamily"/>
    <property type="match status" value="2"/>
</dbReference>
<dbReference type="SUPFAM" id="SSF56601">
    <property type="entry name" value="beta-lactamase/transpeptidase-like"/>
    <property type="match status" value="1"/>
</dbReference>
<evidence type="ECO:0000256" key="14">
    <source>
        <dbReference type="ARBA" id="ARBA00022801"/>
    </source>
</evidence>
<organism evidence="31 32">
    <name type="scientific">Inhella gelatinilytica</name>
    <dbReference type="NCBI Taxonomy" id="2795030"/>
    <lineage>
        <taxon>Bacteria</taxon>
        <taxon>Pseudomonadati</taxon>
        <taxon>Pseudomonadota</taxon>
        <taxon>Betaproteobacteria</taxon>
        <taxon>Burkholderiales</taxon>
        <taxon>Sphaerotilaceae</taxon>
        <taxon>Inhella</taxon>
    </lineage>
</organism>
<dbReference type="GO" id="GO:0006508">
    <property type="term" value="P:proteolysis"/>
    <property type="evidence" value="ECO:0007669"/>
    <property type="project" value="UniProtKB-KW"/>
</dbReference>
<keyword evidence="12" id="KW-0808">Transferase</keyword>
<feature type="region of interest" description="Disordered" evidence="27">
    <location>
        <begin position="722"/>
        <end position="743"/>
    </location>
</feature>
<evidence type="ECO:0000256" key="19">
    <source>
        <dbReference type="ARBA" id="ARBA00023136"/>
    </source>
</evidence>
<dbReference type="NCBIfam" id="TIGR02074">
    <property type="entry name" value="PBP_1a_fam"/>
    <property type="match status" value="1"/>
</dbReference>
<dbReference type="Gene3D" id="2.40.50.140">
    <property type="entry name" value="Nucleic acid-binding proteins"/>
    <property type="match status" value="1"/>
</dbReference>
<dbReference type="PANTHER" id="PTHR32282">
    <property type="entry name" value="BINDING PROTEIN TRANSPEPTIDASE, PUTATIVE-RELATED"/>
    <property type="match status" value="1"/>
</dbReference>
<evidence type="ECO:0000256" key="12">
    <source>
        <dbReference type="ARBA" id="ARBA00022679"/>
    </source>
</evidence>
<evidence type="ECO:0000313" key="31">
    <source>
        <dbReference type="EMBL" id="MBH9553797.1"/>
    </source>
</evidence>
<dbReference type="InterPro" id="IPR031376">
    <property type="entry name" value="PCB_OB"/>
</dbReference>
<dbReference type="EC" id="3.4.16.4" evidence="5"/>
<dbReference type="RefSeq" id="WP_198101418.1">
    <property type="nucleotide sequence ID" value="NZ_JAEDAL010000007.1"/>
</dbReference>
<keyword evidence="16" id="KW-0735">Signal-anchor</keyword>
<dbReference type="InterPro" id="IPR012340">
    <property type="entry name" value="NA-bd_OB-fold"/>
</dbReference>